<evidence type="ECO:0000313" key="4">
    <source>
        <dbReference type="EMBL" id="RNA05694.1"/>
    </source>
</evidence>
<feature type="compositionally biased region" description="Acidic residues" evidence="2">
    <location>
        <begin position="107"/>
        <end position="125"/>
    </location>
</feature>
<dbReference type="PANTHER" id="PTHR23167">
    <property type="entry name" value="CALPONIN HOMOLOGY DOMAIN-CONTAINING PROTEIN DDB_G0272472-RELATED"/>
    <property type="match status" value="1"/>
</dbReference>
<dbReference type="PANTHER" id="PTHR23167:SF54">
    <property type="entry name" value="[F-ACTIN]-MONOOXYGENASE MICAL"/>
    <property type="match status" value="1"/>
</dbReference>
<evidence type="ECO:0000256" key="1">
    <source>
        <dbReference type="SAM" id="Coils"/>
    </source>
</evidence>
<feature type="compositionally biased region" description="Polar residues" evidence="2">
    <location>
        <begin position="69"/>
        <end position="85"/>
    </location>
</feature>
<feature type="region of interest" description="Disordered" evidence="2">
    <location>
        <begin position="69"/>
        <end position="92"/>
    </location>
</feature>
<dbReference type="InterPro" id="IPR050540">
    <property type="entry name" value="F-actin_Monoox_Mical"/>
</dbReference>
<dbReference type="Proteomes" id="UP000276133">
    <property type="component" value="Unassembled WGS sequence"/>
</dbReference>
<feature type="coiled-coil region" evidence="1">
    <location>
        <begin position="328"/>
        <end position="383"/>
    </location>
</feature>
<dbReference type="AlphaFoldDB" id="A0A3M7Q3A6"/>
<dbReference type="InterPro" id="IPR022735">
    <property type="entry name" value="bMERB_dom"/>
</dbReference>
<reference evidence="4 5" key="1">
    <citation type="journal article" date="2018" name="Sci. Rep.">
        <title>Genomic signatures of local adaptation to the degree of environmental predictability in rotifers.</title>
        <authorList>
            <person name="Franch-Gras L."/>
            <person name="Hahn C."/>
            <person name="Garcia-Roger E.M."/>
            <person name="Carmona M.J."/>
            <person name="Serra M."/>
            <person name="Gomez A."/>
        </authorList>
    </citation>
    <scope>NUCLEOTIDE SEQUENCE [LARGE SCALE GENOMIC DNA]</scope>
    <source>
        <strain evidence="4">HYR1</strain>
    </source>
</reference>
<comment type="caution">
    <text evidence="4">The sequence shown here is derived from an EMBL/GenBank/DDBJ whole genome shotgun (WGS) entry which is preliminary data.</text>
</comment>
<evidence type="ECO:0000259" key="3">
    <source>
        <dbReference type="PROSITE" id="PS51848"/>
    </source>
</evidence>
<keyword evidence="1" id="KW-0175">Coiled coil</keyword>
<dbReference type="EMBL" id="REGN01007629">
    <property type="protein sequence ID" value="RNA05694.1"/>
    <property type="molecule type" value="Genomic_DNA"/>
</dbReference>
<dbReference type="PROSITE" id="PS51848">
    <property type="entry name" value="BMERB"/>
    <property type="match status" value="1"/>
</dbReference>
<dbReference type="SMART" id="SM01203">
    <property type="entry name" value="DUF3585"/>
    <property type="match status" value="1"/>
</dbReference>
<sequence>FGNRNLLYICKKIVTSIVVCERVDFAGGIKTKNKPEVAFDTSDYFNELQRDKFEKRCNFYLSSCQTKRAAGSDSSNYSTPNTSFSGAGEDADTTPFKLRERAEFESILESEECNNSKEEEEEETEEKVNLDGHIFSDSDEHSQSDDDHFYSIDTKYITLRNSAQKPVSPSTSNSKSQSKSQSPHSSSPELNNKIIQGQLNEQVDVYLMRKRAQERAKLKSDEELGLHSAIVIRRAERRASSGDEYEDVFNSPPEIKRQSFDFDCAPLAKCETLEEEEDDDSEPKRALIKADLKLSLGSDSSSSNDELSSSSLIESFNALNVDNSPRVKRSAINRKRVLNEEKKMVKQNQDRLRRMAQQLQRKLDELRHKKDEFSGSVTELEKRINALDLHSLCYESVKKTLEAKLLNFIHCKNILLRIENELIIQSEALAIEDRLSECQLKLKETIDLPEEKKSGQIRQREKWLMERLVDFIEEKDRLVDQLEKLKVMESEEDKFVVDMLSKETGQDFISSSNHLFEQFKSFNDII</sequence>
<name>A0A3M7Q3A6_BRAPC</name>
<gene>
    <name evidence="4" type="ORF">BpHYR1_021288</name>
</gene>
<accession>A0A3M7Q3A6</accession>
<feature type="non-terminal residue" evidence="4">
    <location>
        <position position="1"/>
    </location>
</feature>
<dbReference type="Pfam" id="PF12130">
    <property type="entry name" value="bMERB_dom"/>
    <property type="match status" value="1"/>
</dbReference>
<feature type="region of interest" description="Disordered" evidence="2">
    <location>
        <begin position="161"/>
        <end position="191"/>
    </location>
</feature>
<evidence type="ECO:0000313" key="5">
    <source>
        <dbReference type="Proteomes" id="UP000276133"/>
    </source>
</evidence>
<protein>
    <submittedName>
        <fullName evidence="4">MICAL C-terminal</fullName>
    </submittedName>
</protein>
<evidence type="ECO:0000256" key="2">
    <source>
        <dbReference type="SAM" id="MobiDB-lite"/>
    </source>
</evidence>
<proteinExistence type="predicted"/>
<feature type="region of interest" description="Disordered" evidence="2">
    <location>
        <begin position="107"/>
        <end position="129"/>
    </location>
</feature>
<dbReference type="STRING" id="10195.A0A3M7Q3A6"/>
<feature type="compositionally biased region" description="Low complexity" evidence="2">
    <location>
        <begin position="165"/>
        <end position="188"/>
    </location>
</feature>
<feature type="domain" description="BMERB" evidence="3">
    <location>
        <begin position="345"/>
        <end position="498"/>
    </location>
</feature>
<organism evidence="4 5">
    <name type="scientific">Brachionus plicatilis</name>
    <name type="common">Marine rotifer</name>
    <name type="synonym">Brachionus muelleri</name>
    <dbReference type="NCBI Taxonomy" id="10195"/>
    <lineage>
        <taxon>Eukaryota</taxon>
        <taxon>Metazoa</taxon>
        <taxon>Spiralia</taxon>
        <taxon>Gnathifera</taxon>
        <taxon>Rotifera</taxon>
        <taxon>Eurotatoria</taxon>
        <taxon>Monogononta</taxon>
        <taxon>Pseudotrocha</taxon>
        <taxon>Ploima</taxon>
        <taxon>Brachionidae</taxon>
        <taxon>Brachionus</taxon>
    </lineage>
</organism>
<keyword evidence="5" id="KW-1185">Reference proteome</keyword>